<comment type="caution">
    <text evidence="1">The sequence shown here is derived from an EMBL/GenBank/DDBJ whole genome shotgun (WGS) entry which is preliminary data.</text>
</comment>
<dbReference type="AlphaFoldDB" id="A0AAW0L5K8"/>
<proteinExistence type="predicted"/>
<keyword evidence="2" id="KW-1185">Reference proteome</keyword>
<dbReference type="Gene3D" id="3.20.20.80">
    <property type="entry name" value="Glycosidases"/>
    <property type="match status" value="1"/>
</dbReference>
<dbReference type="Proteomes" id="UP000237347">
    <property type="component" value="Unassembled WGS sequence"/>
</dbReference>
<dbReference type="EMBL" id="PKMF04000148">
    <property type="protein sequence ID" value="KAK7846932.1"/>
    <property type="molecule type" value="Genomic_DNA"/>
</dbReference>
<accession>A0AAW0L5K8</accession>
<evidence type="ECO:0000313" key="1">
    <source>
        <dbReference type="EMBL" id="KAK7846932.1"/>
    </source>
</evidence>
<gene>
    <name evidence="1" type="primary">BGLU17_2</name>
    <name evidence="1" type="ORF">CFP56_007254</name>
</gene>
<evidence type="ECO:0000313" key="2">
    <source>
        <dbReference type="Proteomes" id="UP000237347"/>
    </source>
</evidence>
<sequence length="71" mass="8023">MIVSEKFYVSTIEKILDHSTGNVAEDFYHHFKASQMGEIGITVSTFWMVPKYQTIASSKAASRALDFAFGW</sequence>
<reference evidence="1 2" key="1">
    <citation type="journal article" date="2018" name="Sci. Data">
        <title>The draft genome sequence of cork oak.</title>
        <authorList>
            <person name="Ramos A.M."/>
            <person name="Usie A."/>
            <person name="Barbosa P."/>
            <person name="Barros P.M."/>
            <person name="Capote T."/>
            <person name="Chaves I."/>
            <person name="Simoes F."/>
            <person name="Abreu I."/>
            <person name="Carrasquinho I."/>
            <person name="Faro C."/>
            <person name="Guimaraes J.B."/>
            <person name="Mendonca D."/>
            <person name="Nobrega F."/>
            <person name="Rodrigues L."/>
            <person name="Saibo N.J.M."/>
            <person name="Varela M.C."/>
            <person name="Egas C."/>
            <person name="Matos J."/>
            <person name="Miguel C.M."/>
            <person name="Oliveira M.M."/>
            <person name="Ricardo C.P."/>
            <person name="Goncalves S."/>
        </authorList>
    </citation>
    <scope>NUCLEOTIDE SEQUENCE [LARGE SCALE GENOMIC DNA]</scope>
    <source>
        <strain evidence="2">cv. HL8</strain>
    </source>
</reference>
<organism evidence="1 2">
    <name type="scientific">Quercus suber</name>
    <name type="common">Cork oak</name>
    <dbReference type="NCBI Taxonomy" id="58331"/>
    <lineage>
        <taxon>Eukaryota</taxon>
        <taxon>Viridiplantae</taxon>
        <taxon>Streptophyta</taxon>
        <taxon>Embryophyta</taxon>
        <taxon>Tracheophyta</taxon>
        <taxon>Spermatophyta</taxon>
        <taxon>Magnoliopsida</taxon>
        <taxon>eudicotyledons</taxon>
        <taxon>Gunneridae</taxon>
        <taxon>Pentapetalae</taxon>
        <taxon>rosids</taxon>
        <taxon>fabids</taxon>
        <taxon>Fagales</taxon>
        <taxon>Fagaceae</taxon>
        <taxon>Quercus</taxon>
    </lineage>
</organism>
<name>A0AAW0L5K8_QUESU</name>
<protein>
    <submittedName>
        <fullName evidence="1">Beta-glucosidase 17</fullName>
    </submittedName>
</protein>